<dbReference type="AlphaFoldDB" id="A0AAV7MLP1"/>
<accession>A0AAV7MLP1</accession>
<dbReference type="Proteomes" id="UP001066276">
    <property type="component" value="Chromosome 9"/>
</dbReference>
<comment type="caution">
    <text evidence="2">The sequence shown here is derived from an EMBL/GenBank/DDBJ whole genome shotgun (WGS) entry which is preliminary data.</text>
</comment>
<evidence type="ECO:0000313" key="2">
    <source>
        <dbReference type="EMBL" id="KAJ1104084.1"/>
    </source>
</evidence>
<protein>
    <submittedName>
        <fullName evidence="2">Uncharacterized protein</fullName>
    </submittedName>
</protein>
<evidence type="ECO:0000256" key="1">
    <source>
        <dbReference type="SAM" id="MobiDB-lite"/>
    </source>
</evidence>
<feature type="region of interest" description="Disordered" evidence="1">
    <location>
        <begin position="1"/>
        <end position="38"/>
    </location>
</feature>
<feature type="non-terminal residue" evidence="2">
    <location>
        <position position="96"/>
    </location>
</feature>
<organism evidence="2 3">
    <name type="scientific">Pleurodeles waltl</name>
    <name type="common">Iberian ribbed newt</name>
    <dbReference type="NCBI Taxonomy" id="8319"/>
    <lineage>
        <taxon>Eukaryota</taxon>
        <taxon>Metazoa</taxon>
        <taxon>Chordata</taxon>
        <taxon>Craniata</taxon>
        <taxon>Vertebrata</taxon>
        <taxon>Euteleostomi</taxon>
        <taxon>Amphibia</taxon>
        <taxon>Batrachia</taxon>
        <taxon>Caudata</taxon>
        <taxon>Salamandroidea</taxon>
        <taxon>Salamandridae</taxon>
        <taxon>Pleurodelinae</taxon>
        <taxon>Pleurodeles</taxon>
    </lineage>
</organism>
<name>A0AAV7MLP1_PLEWA</name>
<evidence type="ECO:0000313" key="3">
    <source>
        <dbReference type="Proteomes" id="UP001066276"/>
    </source>
</evidence>
<sequence>MGRDKTGSTEAQQQEINKFAKQNVHGNETGVTGGTPDSGGVAQTATILQAINDLKVTMEGNMGELRMDLALISQDIRNTMHRVTEATPSSVVEKLP</sequence>
<proteinExistence type="predicted"/>
<dbReference type="EMBL" id="JANPWB010000013">
    <property type="protein sequence ID" value="KAJ1104084.1"/>
    <property type="molecule type" value="Genomic_DNA"/>
</dbReference>
<gene>
    <name evidence="2" type="ORF">NDU88_001499</name>
</gene>
<keyword evidence="3" id="KW-1185">Reference proteome</keyword>
<reference evidence="2" key="1">
    <citation type="journal article" date="2022" name="bioRxiv">
        <title>Sequencing and chromosome-scale assembly of the giantPleurodeles waltlgenome.</title>
        <authorList>
            <person name="Brown T."/>
            <person name="Elewa A."/>
            <person name="Iarovenko S."/>
            <person name="Subramanian E."/>
            <person name="Araus A.J."/>
            <person name="Petzold A."/>
            <person name="Susuki M."/>
            <person name="Suzuki K.-i.T."/>
            <person name="Hayashi T."/>
            <person name="Toyoda A."/>
            <person name="Oliveira C."/>
            <person name="Osipova E."/>
            <person name="Leigh N.D."/>
            <person name="Simon A."/>
            <person name="Yun M.H."/>
        </authorList>
    </citation>
    <scope>NUCLEOTIDE SEQUENCE</scope>
    <source>
        <strain evidence="2">20211129_DDA</strain>
        <tissue evidence="2">Liver</tissue>
    </source>
</reference>